<dbReference type="PANTHER" id="PTHR12463">
    <property type="entry name" value="OXYGENASE-RELATED"/>
    <property type="match status" value="1"/>
</dbReference>
<dbReference type="SUPFAM" id="SSF51197">
    <property type="entry name" value="Clavaminate synthase-like"/>
    <property type="match status" value="1"/>
</dbReference>
<evidence type="ECO:0000256" key="1">
    <source>
        <dbReference type="ARBA" id="ARBA00001954"/>
    </source>
</evidence>
<protein>
    <submittedName>
        <fullName evidence="2">CLUMA_CG020155, isoform A</fullName>
    </submittedName>
</protein>
<accession>A0A1J1J436</accession>
<dbReference type="Proteomes" id="UP000183832">
    <property type="component" value="Unassembled WGS sequence"/>
</dbReference>
<dbReference type="InterPro" id="IPR037151">
    <property type="entry name" value="AlkB-like_sf"/>
</dbReference>
<dbReference type="PANTHER" id="PTHR12463:SF0">
    <property type="entry name" value="ALPHA-KETOGLUTARATE-DEPENDENT DIOXYGENASE ALKB HOMOLOG 4"/>
    <property type="match status" value="1"/>
</dbReference>
<dbReference type="GO" id="GO:0032451">
    <property type="term" value="F:demethylase activity"/>
    <property type="evidence" value="ECO:0007669"/>
    <property type="project" value="TreeGrafter"/>
</dbReference>
<sequence length="298" mass="34787">MESSSITKTCDCKGKRTCLLCEKLLDKTPKNYYEEYKSRLFFSYCPTCEKIYKCWESINGCDDHESMTGHNFPGVCIILEFISSEEADSLVKAVDKNLGWDTSQSGRRKKNFGPKVNFKKKKLSIGKFEGFPPCTLFLRQRFKNVDFLKDFITIEECFLEYDTNRGSHIDPHIDDCWIWGERIVTVNCLGNSVLTLTKHIPMYDKQYNIDSMESYESQLIVPLVNEVPDNIVIRIPMPERSLLIMSGPARYQYEHSVLREDIFSRRVAIAYREFTFPYQKGNSKYDEAEKIYKICESK</sequence>
<name>A0A1J1J436_9DIPT</name>
<evidence type="ECO:0000313" key="3">
    <source>
        <dbReference type="Proteomes" id="UP000183832"/>
    </source>
</evidence>
<dbReference type="Gene3D" id="2.60.120.590">
    <property type="entry name" value="Alpha-ketoglutarate-dependent dioxygenase AlkB-like"/>
    <property type="match status" value="1"/>
</dbReference>
<dbReference type="GO" id="GO:0016491">
    <property type="term" value="F:oxidoreductase activity"/>
    <property type="evidence" value="ECO:0007669"/>
    <property type="project" value="TreeGrafter"/>
</dbReference>
<proteinExistence type="predicted"/>
<evidence type="ECO:0000313" key="2">
    <source>
        <dbReference type="EMBL" id="CRL07167.1"/>
    </source>
</evidence>
<dbReference type="STRING" id="568069.A0A1J1J436"/>
<keyword evidence="3" id="KW-1185">Reference proteome</keyword>
<comment type="cofactor">
    <cofactor evidence="1">
        <name>Fe(2+)</name>
        <dbReference type="ChEBI" id="CHEBI:29033"/>
    </cofactor>
</comment>
<gene>
    <name evidence="2" type="ORF">CLUMA_CG020155</name>
</gene>
<dbReference type="OrthoDB" id="442860at2759"/>
<dbReference type="InterPro" id="IPR032857">
    <property type="entry name" value="ALKBH4"/>
</dbReference>
<reference evidence="2 3" key="1">
    <citation type="submission" date="2015-04" db="EMBL/GenBank/DDBJ databases">
        <authorList>
            <person name="Syromyatnikov M.Y."/>
            <person name="Popov V.N."/>
        </authorList>
    </citation>
    <scope>NUCLEOTIDE SEQUENCE [LARGE SCALE GENOMIC DNA]</scope>
</reference>
<dbReference type="EMBL" id="CVRI01000070">
    <property type="protein sequence ID" value="CRL07167.1"/>
    <property type="molecule type" value="Genomic_DNA"/>
</dbReference>
<dbReference type="AlphaFoldDB" id="A0A1J1J436"/>
<organism evidence="2 3">
    <name type="scientific">Clunio marinus</name>
    <dbReference type="NCBI Taxonomy" id="568069"/>
    <lineage>
        <taxon>Eukaryota</taxon>
        <taxon>Metazoa</taxon>
        <taxon>Ecdysozoa</taxon>
        <taxon>Arthropoda</taxon>
        <taxon>Hexapoda</taxon>
        <taxon>Insecta</taxon>
        <taxon>Pterygota</taxon>
        <taxon>Neoptera</taxon>
        <taxon>Endopterygota</taxon>
        <taxon>Diptera</taxon>
        <taxon>Nematocera</taxon>
        <taxon>Chironomoidea</taxon>
        <taxon>Chironomidae</taxon>
        <taxon>Clunio</taxon>
    </lineage>
</organism>
<dbReference type="GO" id="GO:0070988">
    <property type="term" value="P:demethylation"/>
    <property type="evidence" value="ECO:0007669"/>
    <property type="project" value="InterPro"/>
</dbReference>